<name>W6YUD3_COCMI</name>
<keyword evidence="3" id="KW-1185">Reference proteome</keyword>
<accession>W6YUD3</accession>
<dbReference type="EMBL" id="KI964118">
    <property type="protein sequence ID" value="EUC41138.1"/>
    <property type="molecule type" value="Genomic_DNA"/>
</dbReference>
<feature type="non-terminal residue" evidence="2">
    <location>
        <position position="1"/>
    </location>
</feature>
<protein>
    <submittedName>
        <fullName evidence="2">Uncharacterized protein</fullName>
    </submittedName>
</protein>
<gene>
    <name evidence="2" type="ORF">COCMIDRAFT_106967</name>
</gene>
<evidence type="ECO:0000313" key="3">
    <source>
        <dbReference type="Proteomes" id="UP000054032"/>
    </source>
</evidence>
<keyword evidence="1" id="KW-0812">Transmembrane</keyword>
<evidence type="ECO:0000256" key="1">
    <source>
        <dbReference type="SAM" id="Phobius"/>
    </source>
</evidence>
<organism evidence="2 3">
    <name type="scientific">Bipolaris oryzae ATCC 44560</name>
    <dbReference type="NCBI Taxonomy" id="930090"/>
    <lineage>
        <taxon>Eukaryota</taxon>
        <taxon>Fungi</taxon>
        <taxon>Dikarya</taxon>
        <taxon>Ascomycota</taxon>
        <taxon>Pezizomycotina</taxon>
        <taxon>Dothideomycetes</taxon>
        <taxon>Pleosporomycetidae</taxon>
        <taxon>Pleosporales</taxon>
        <taxon>Pleosporineae</taxon>
        <taxon>Pleosporaceae</taxon>
        <taxon>Bipolaris</taxon>
    </lineage>
</organism>
<proteinExistence type="predicted"/>
<dbReference type="RefSeq" id="XP_007692359.1">
    <property type="nucleotide sequence ID" value="XM_007694169.1"/>
</dbReference>
<dbReference type="AlphaFoldDB" id="W6YUD3"/>
<evidence type="ECO:0000313" key="2">
    <source>
        <dbReference type="EMBL" id="EUC41138.1"/>
    </source>
</evidence>
<reference evidence="2 3" key="1">
    <citation type="journal article" date="2013" name="PLoS Genet.">
        <title>Comparative genome structure, secondary metabolite, and effector coding capacity across Cochliobolus pathogens.</title>
        <authorList>
            <person name="Condon B.J."/>
            <person name="Leng Y."/>
            <person name="Wu D."/>
            <person name="Bushley K.E."/>
            <person name="Ohm R.A."/>
            <person name="Otillar R."/>
            <person name="Martin J."/>
            <person name="Schackwitz W."/>
            <person name="Grimwood J."/>
            <person name="MohdZainudin N."/>
            <person name="Xue C."/>
            <person name="Wang R."/>
            <person name="Manning V.A."/>
            <person name="Dhillon B."/>
            <person name="Tu Z.J."/>
            <person name="Steffenson B.J."/>
            <person name="Salamov A."/>
            <person name="Sun H."/>
            <person name="Lowry S."/>
            <person name="LaButti K."/>
            <person name="Han J."/>
            <person name="Copeland A."/>
            <person name="Lindquist E."/>
            <person name="Barry K."/>
            <person name="Schmutz J."/>
            <person name="Baker S.E."/>
            <person name="Ciuffetti L.M."/>
            <person name="Grigoriev I.V."/>
            <person name="Zhong S."/>
            <person name="Turgeon B.G."/>
        </authorList>
    </citation>
    <scope>NUCLEOTIDE SEQUENCE [LARGE SCALE GENOMIC DNA]</scope>
    <source>
        <strain evidence="2 3">ATCC 44560</strain>
    </source>
</reference>
<keyword evidence="1" id="KW-1133">Transmembrane helix</keyword>
<dbReference type="GeneID" id="19118953"/>
<sequence length="53" mass="6264">QQLIDYQHSNADRSIDGFPSFIPSLLAWLPGTSYTFIFQHLSPSMFFRLWISW</sequence>
<feature type="transmembrane region" description="Helical" evidence="1">
    <location>
        <begin position="20"/>
        <end position="38"/>
    </location>
</feature>
<dbReference type="KEGG" id="bor:COCMIDRAFT_106967"/>
<dbReference type="Proteomes" id="UP000054032">
    <property type="component" value="Unassembled WGS sequence"/>
</dbReference>
<dbReference type="HOGENOM" id="CLU_3074107_0_0_1"/>
<keyword evidence="1" id="KW-0472">Membrane</keyword>